<feature type="region of interest" description="Disordered" evidence="1">
    <location>
        <begin position="75"/>
        <end position="104"/>
    </location>
</feature>
<evidence type="ECO:0000313" key="2">
    <source>
        <dbReference type="EMBL" id="KYN37907.1"/>
    </source>
</evidence>
<keyword evidence="3" id="KW-1185">Reference proteome</keyword>
<dbReference type="Proteomes" id="UP000078541">
    <property type="component" value="Unassembled WGS sequence"/>
</dbReference>
<proteinExistence type="predicted"/>
<sequence>MLDGMRLRITNGCFGYSIGKYISIKHTGDTSPVRINLVQLHYAKAAFAAVGKTRDPQDLLVARWRGTHLRRNREIPPRQISGGNKAAKVLSESRAAPNRGRPRKIREGIDYYRCRVAIMRTVSTTRETGRTPPTKSTDNDDGLASVYGSDSARPDAALEPRSD</sequence>
<feature type="compositionally biased region" description="Basic and acidic residues" evidence="1">
    <location>
        <begin position="152"/>
        <end position="163"/>
    </location>
</feature>
<evidence type="ECO:0000256" key="1">
    <source>
        <dbReference type="SAM" id="MobiDB-lite"/>
    </source>
</evidence>
<feature type="compositionally biased region" description="Polar residues" evidence="1">
    <location>
        <begin position="123"/>
        <end position="136"/>
    </location>
</feature>
<name>A0A151JW74_9HYME</name>
<reference evidence="2 3" key="1">
    <citation type="submission" date="2016-03" db="EMBL/GenBank/DDBJ databases">
        <title>Trachymyrmex septentrionalis WGS genome.</title>
        <authorList>
            <person name="Nygaard S."/>
            <person name="Hu H."/>
            <person name="Boomsma J."/>
            <person name="Zhang G."/>
        </authorList>
    </citation>
    <scope>NUCLEOTIDE SEQUENCE [LARGE SCALE GENOMIC DNA]</scope>
    <source>
        <strain evidence="2">Tsep2-gDNA-1</strain>
        <tissue evidence="2">Whole body</tissue>
    </source>
</reference>
<dbReference type="AlphaFoldDB" id="A0A151JW74"/>
<gene>
    <name evidence="2" type="ORF">ALC56_07703</name>
</gene>
<evidence type="ECO:0000313" key="3">
    <source>
        <dbReference type="Proteomes" id="UP000078541"/>
    </source>
</evidence>
<organism evidence="2 3">
    <name type="scientific">Trachymyrmex septentrionalis</name>
    <dbReference type="NCBI Taxonomy" id="34720"/>
    <lineage>
        <taxon>Eukaryota</taxon>
        <taxon>Metazoa</taxon>
        <taxon>Ecdysozoa</taxon>
        <taxon>Arthropoda</taxon>
        <taxon>Hexapoda</taxon>
        <taxon>Insecta</taxon>
        <taxon>Pterygota</taxon>
        <taxon>Neoptera</taxon>
        <taxon>Endopterygota</taxon>
        <taxon>Hymenoptera</taxon>
        <taxon>Apocrita</taxon>
        <taxon>Aculeata</taxon>
        <taxon>Formicoidea</taxon>
        <taxon>Formicidae</taxon>
        <taxon>Myrmicinae</taxon>
        <taxon>Trachymyrmex</taxon>
    </lineage>
</organism>
<accession>A0A151JW74</accession>
<feature type="region of interest" description="Disordered" evidence="1">
    <location>
        <begin position="123"/>
        <end position="163"/>
    </location>
</feature>
<dbReference type="EMBL" id="KQ981688">
    <property type="protein sequence ID" value="KYN37907.1"/>
    <property type="molecule type" value="Genomic_DNA"/>
</dbReference>
<protein>
    <submittedName>
        <fullName evidence="2">Uncharacterized protein</fullName>
    </submittedName>
</protein>